<accession>A0A1J5QH15</accession>
<organism evidence="1">
    <name type="scientific">mine drainage metagenome</name>
    <dbReference type="NCBI Taxonomy" id="410659"/>
    <lineage>
        <taxon>unclassified sequences</taxon>
        <taxon>metagenomes</taxon>
        <taxon>ecological metagenomes</taxon>
    </lineage>
</organism>
<sequence length="640" mass="70514">MSINIETFSNAHGGNSFFKALGHPLAVTRTAMLMAKLGQGPVAVYDPLGMAQGFAEFHDMAALDIVAVFVQRLEDLGKRVLARDAQPVTRLPGIQVRTLFVAAFDARRLIDHIRHLVPAGTEIVSLDELRLPDEMLTNRRRYLDPLNFATNFAFLRDAGGWHTRIVTADYWSGWGAPKPPVVWFCLFDQQGRELAQWQDALAAPGAALIVDSQEVRQRFNLGEFTGSLFIHVLGVATAGHDVVKYALDIYGDDLDTQLSCTHDANAWPSDLFAGLPAPKAEERVVLWIQNSHPVTIPRGGVGLNLMGSSDVRWLDVEIPPFASHALDVAALLPDARWPQQIEIQAGRYFVRPRYEVHVQGGRSRIAHANVERNDLVTDPGIPGLGALMGKSYILPAPILPPAQWQSVMQPTPMSTAQLNLPIAAIFYDASGLEVARHSFGCLPRNVAMEFDLAGYLQAQGVALPSGYGHVEVVFDFSAGGEADGWLHGLFRYTQKASGHVAETSFGAHVYNTVLTYRNEPQSYATTPPGLSTRLFLRLGEAPLDTFCHLIYAASTPWHAQSTTSLTLYDALGREVAVRQVQVPCSGSLLWRYHELFDDNARRRAGRGAYILIRDATCRLFGYHGTNNGDKSFCMDHMFGF</sequence>
<dbReference type="EMBL" id="MLJW01000771">
    <property type="protein sequence ID" value="OIQ82744.1"/>
    <property type="molecule type" value="Genomic_DNA"/>
</dbReference>
<name>A0A1J5QH15_9ZZZZ</name>
<protein>
    <submittedName>
        <fullName evidence="1">Uncharacterized protein</fullName>
    </submittedName>
</protein>
<dbReference type="AlphaFoldDB" id="A0A1J5QH15"/>
<proteinExistence type="predicted"/>
<evidence type="ECO:0000313" key="1">
    <source>
        <dbReference type="EMBL" id="OIQ82744.1"/>
    </source>
</evidence>
<gene>
    <name evidence="1" type="ORF">GALL_354660</name>
</gene>
<comment type="caution">
    <text evidence="1">The sequence shown here is derived from an EMBL/GenBank/DDBJ whole genome shotgun (WGS) entry which is preliminary data.</text>
</comment>
<reference evidence="1" key="1">
    <citation type="submission" date="2016-10" db="EMBL/GenBank/DDBJ databases">
        <title>Sequence of Gallionella enrichment culture.</title>
        <authorList>
            <person name="Poehlein A."/>
            <person name="Muehling M."/>
            <person name="Daniel R."/>
        </authorList>
    </citation>
    <scope>NUCLEOTIDE SEQUENCE</scope>
</reference>